<dbReference type="InterPro" id="IPR036188">
    <property type="entry name" value="FAD/NAD-bd_sf"/>
</dbReference>
<keyword evidence="4" id="KW-1185">Reference proteome</keyword>
<accession>A0A5D3FYK7</accession>
<dbReference type="GO" id="GO:0071949">
    <property type="term" value="F:FAD binding"/>
    <property type="evidence" value="ECO:0007669"/>
    <property type="project" value="InterPro"/>
</dbReference>
<evidence type="ECO:0000259" key="2">
    <source>
        <dbReference type="Pfam" id="PF01494"/>
    </source>
</evidence>
<comment type="caution">
    <text evidence="3">The sequence shown here is derived from an EMBL/GenBank/DDBJ whole genome shotgun (WGS) entry which is preliminary data.</text>
</comment>
<reference evidence="3 4" key="1">
    <citation type="submission" date="2019-08" db="EMBL/GenBank/DDBJ databases">
        <title>Actinomadura sp. nov. CYP1-5 isolated from mountain soil.</title>
        <authorList>
            <person name="Songsumanus A."/>
            <person name="Kuncharoen N."/>
            <person name="Kudo T."/>
            <person name="Yuki M."/>
            <person name="Igarashi Y."/>
            <person name="Tanasupawat S."/>
        </authorList>
    </citation>
    <scope>NUCLEOTIDE SEQUENCE [LARGE SCALE GENOMIC DNA]</scope>
    <source>
        <strain evidence="3 4">CYP1-5</strain>
    </source>
</reference>
<feature type="domain" description="FAD-binding" evidence="2">
    <location>
        <begin position="47"/>
        <end position="382"/>
    </location>
</feature>
<organism evidence="3 4">
    <name type="scientific">Actinomadura decatromicini</name>
    <dbReference type="NCBI Taxonomy" id="2604572"/>
    <lineage>
        <taxon>Bacteria</taxon>
        <taxon>Bacillati</taxon>
        <taxon>Actinomycetota</taxon>
        <taxon>Actinomycetes</taxon>
        <taxon>Streptosporangiales</taxon>
        <taxon>Thermomonosporaceae</taxon>
        <taxon>Actinomadura</taxon>
    </lineage>
</organism>
<dbReference type="PANTHER" id="PTHR43422:SF3">
    <property type="entry name" value="THIAMINE THIAZOLE SYNTHASE"/>
    <property type="match status" value="1"/>
</dbReference>
<dbReference type="Proteomes" id="UP000323505">
    <property type="component" value="Unassembled WGS sequence"/>
</dbReference>
<dbReference type="AlphaFoldDB" id="A0A5D3FYK7"/>
<dbReference type="Pfam" id="PF01494">
    <property type="entry name" value="FAD_binding_3"/>
    <property type="match status" value="1"/>
</dbReference>
<name>A0A5D3FYK7_9ACTN</name>
<gene>
    <name evidence="3" type="ORF">FXF68_06975</name>
</gene>
<dbReference type="PANTHER" id="PTHR43422">
    <property type="entry name" value="THIAMINE THIAZOLE SYNTHASE"/>
    <property type="match status" value="1"/>
</dbReference>
<protein>
    <submittedName>
        <fullName evidence="3">2-polyprenyl-6-methoxyphenol hydroxylase-like oxidoreductase</fullName>
    </submittedName>
</protein>
<dbReference type="EMBL" id="VSRQ01000001">
    <property type="protein sequence ID" value="TYK53431.1"/>
    <property type="molecule type" value="Genomic_DNA"/>
</dbReference>
<feature type="region of interest" description="Disordered" evidence="1">
    <location>
        <begin position="1"/>
        <end position="38"/>
    </location>
</feature>
<evidence type="ECO:0000313" key="4">
    <source>
        <dbReference type="Proteomes" id="UP000323505"/>
    </source>
</evidence>
<dbReference type="InterPro" id="IPR002938">
    <property type="entry name" value="FAD-bd"/>
</dbReference>
<evidence type="ECO:0000313" key="3">
    <source>
        <dbReference type="EMBL" id="TYK53431.1"/>
    </source>
</evidence>
<proteinExistence type="predicted"/>
<dbReference type="Gene3D" id="3.50.50.60">
    <property type="entry name" value="FAD/NAD(P)-binding domain"/>
    <property type="match status" value="1"/>
</dbReference>
<evidence type="ECO:0000256" key="1">
    <source>
        <dbReference type="SAM" id="MobiDB-lite"/>
    </source>
</evidence>
<dbReference type="PRINTS" id="PR00420">
    <property type="entry name" value="RNGMNOXGNASE"/>
</dbReference>
<dbReference type="SUPFAM" id="SSF51905">
    <property type="entry name" value="FAD/NAD(P)-binding domain"/>
    <property type="match status" value="1"/>
</dbReference>
<sequence length="491" mass="53522">MPQPPTHHPERGGPGRLAPAAPGRRRRPPGRRSTAVRTVPSTLPRDQAVVLGAGIGGLLAAAALTGYFARIVVVERDLLPDEPVTRRGVPQATHVHALAVRGQMDMDALLPGFTADLAARGFLVGDFATEVAIHNSHGWARRFPSNLRAYGLSRTHLEWLLRRRVLAHPRVQLRQRHSVQGLRLRGQTVETVLARETGSDTVTELPADLVVDATGRSSRIDHWLHEAGLPIPPVTIVSSGLGYASRQYRPPGRSMGWRACYVQPGAPHHPRGAVLMPIEDDRWLVTLLGVGEHRPTHADDAFVSFAQSLHAGAIADAIADAEPLSPVTVTASTDNRRRHLDRLTRHPGNLICLGDSACTFNPLYAQGMSTAASGALVLARCLDTDPRPTGFSLRYHRLLARANQPAWQVATTADLRWRAAAGERPGLREQIQGRYLERVLTAATRSDTVQAAFLEVMHLTRRPARLLSPPVLTRCVLFGADRRRAAFGSPP</sequence>